<dbReference type="RefSeq" id="WP_002961109.1">
    <property type="nucleotide sequence ID" value="NZ_CP029490.1"/>
</dbReference>
<reference evidence="1 2" key="1">
    <citation type="submission" date="2018-05" db="EMBL/GenBank/DDBJ databases">
        <title>Complete genome sequences of Streptococcus sobrinus.</title>
        <authorList>
            <person name="Sales M."/>
            <person name="Jensen P.A."/>
        </authorList>
    </citation>
    <scope>NUCLEOTIDE SEQUENCE [LARGE SCALE GENOMIC DNA]</scope>
    <source>
        <strain evidence="1 2">SL1</strain>
    </source>
</reference>
<name>A0ABM6W6M9_9STRE</name>
<dbReference type="InterPro" id="IPR050275">
    <property type="entry name" value="PGM_Phosphatase"/>
</dbReference>
<dbReference type="EMBL" id="CP029490">
    <property type="protein sequence ID" value="AWN21357.1"/>
    <property type="molecule type" value="Genomic_DNA"/>
</dbReference>
<dbReference type="Gene3D" id="3.40.50.1240">
    <property type="entry name" value="Phosphoglycerate mutase-like"/>
    <property type="match status" value="1"/>
</dbReference>
<organism evidence="1 2">
    <name type="scientific">Streptococcus sobrinus</name>
    <dbReference type="NCBI Taxonomy" id="1310"/>
    <lineage>
        <taxon>Bacteria</taxon>
        <taxon>Bacillati</taxon>
        <taxon>Bacillota</taxon>
        <taxon>Bacilli</taxon>
        <taxon>Lactobacillales</taxon>
        <taxon>Streptococcaceae</taxon>
        <taxon>Streptococcus</taxon>
    </lineage>
</organism>
<dbReference type="PANTHER" id="PTHR48100:SF1">
    <property type="entry name" value="HISTIDINE PHOSPHATASE FAMILY PROTEIN-RELATED"/>
    <property type="match status" value="1"/>
</dbReference>
<sequence length="212" mass="24287">MRLFFVRHGKTQWNLEGRFQGSKGDSPLLEESVENLKKLGHYLSAIHFDKVYTSDLKRARDTAMLVMEANQNPTEITIAKPLREWNLGRLEGQKISTIASIYPKQMEAFRYNLAKFDNDFFEAESVYHATRRVAKFVASLDYEHDQNVLLVGHGACFTAATNYLLGFESGQLRRQGGLDNGSVTILESSDGKHFNLIRWNDISYMEEQEQLS</sequence>
<dbReference type="InterPro" id="IPR029033">
    <property type="entry name" value="His_PPase_superfam"/>
</dbReference>
<dbReference type="CDD" id="cd07067">
    <property type="entry name" value="HP_PGM_like"/>
    <property type="match status" value="1"/>
</dbReference>
<dbReference type="PANTHER" id="PTHR48100">
    <property type="entry name" value="BROAD-SPECIFICITY PHOSPHATASE YOR283W-RELATED"/>
    <property type="match status" value="1"/>
</dbReference>
<keyword evidence="2" id="KW-1185">Reference proteome</keyword>
<evidence type="ECO:0000313" key="2">
    <source>
        <dbReference type="Proteomes" id="UP000245369"/>
    </source>
</evidence>
<protein>
    <submittedName>
        <fullName evidence="1">Histidine phosphatase family protein</fullName>
    </submittedName>
</protein>
<proteinExistence type="predicted"/>
<evidence type="ECO:0000313" key="1">
    <source>
        <dbReference type="EMBL" id="AWN21357.1"/>
    </source>
</evidence>
<dbReference type="GeneID" id="93924519"/>
<dbReference type="Pfam" id="PF00300">
    <property type="entry name" value="His_Phos_1"/>
    <property type="match status" value="1"/>
</dbReference>
<dbReference type="SMART" id="SM00855">
    <property type="entry name" value="PGAM"/>
    <property type="match status" value="1"/>
</dbReference>
<dbReference type="Proteomes" id="UP000245369">
    <property type="component" value="Chromosome"/>
</dbReference>
<dbReference type="InterPro" id="IPR013078">
    <property type="entry name" value="His_Pase_superF_clade-1"/>
</dbReference>
<gene>
    <name evidence="1" type="ORF">DK182_08370</name>
</gene>
<accession>A0ABM6W6M9</accession>
<dbReference type="SUPFAM" id="SSF53254">
    <property type="entry name" value="Phosphoglycerate mutase-like"/>
    <property type="match status" value="1"/>
</dbReference>